<evidence type="ECO:0000313" key="1">
    <source>
        <dbReference type="EMBL" id="EON32972.1"/>
    </source>
</evidence>
<protein>
    <submittedName>
        <fullName evidence="1">Uncharacterized protein</fullName>
    </submittedName>
</protein>
<gene>
    <name evidence="1" type="ORF">GTC6_09919</name>
</gene>
<organism evidence="1 2">
    <name type="scientific">Gordonia terrae C-6</name>
    <dbReference type="NCBI Taxonomy" id="1316928"/>
    <lineage>
        <taxon>Bacteria</taxon>
        <taxon>Bacillati</taxon>
        <taxon>Actinomycetota</taxon>
        <taxon>Actinomycetes</taxon>
        <taxon>Mycobacteriales</taxon>
        <taxon>Gordoniaceae</taxon>
        <taxon>Gordonia</taxon>
    </lineage>
</organism>
<evidence type="ECO:0000313" key="2">
    <source>
        <dbReference type="Proteomes" id="UP000013569"/>
    </source>
</evidence>
<dbReference type="Gene3D" id="3.40.30.120">
    <property type="match status" value="1"/>
</dbReference>
<name>R7YAF1_9ACTN</name>
<dbReference type="AlphaFoldDB" id="R7YAF1"/>
<dbReference type="EMBL" id="AQPW01000009">
    <property type="protein sequence ID" value="EON32972.1"/>
    <property type="molecule type" value="Genomic_DNA"/>
</dbReference>
<comment type="caution">
    <text evidence="1">The sequence shown here is derived from an EMBL/GenBank/DDBJ whole genome shotgun (WGS) entry which is preliminary data.</text>
</comment>
<reference evidence="1 2" key="1">
    <citation type="journal article" date="2013" name="Genome Announc.">
        <title>Draft Genome Sequence of a Benzothiophene-Desulfurizing Bacterium, Gordona terrae Strain C-6.</title>
        <authorList>
            <person name="Wang W."/>
            <person name="Ma T."/>
            <person name="Ren Y."/>
            <person name="Li G."/>
        </authorList>
    </citation>
    <scope>NUCLEOTIDE SEQUENCE [LARGE SCALE GENOMIC DNA]</scope>
    <source>
        <strain evidence="1 2">C-6</strain>
    </source>
</reference>
<accession>R7YAF1</accession>
<dbReference type="Proteomes" id="UP000013569">
    <property type="component" value="Unassembled WGS sequence"/>
</dbReference>
<dbReference type="Pfam" id="PF21274">
    <property type="entry name" value="Rng_hyd_C"/>
    <property type="match status" value="1"/>
</dbReference>
<sequence>MLIRPDNHVAWRALSGDDQPEQTLTAALETILGRA</sequence>
<proteinExistence type="predicted"/>